<dbReference type="PANTHER" id="PTHR43847">
    <property type="entry name" value="BLL3993 PROTEIN"/>
    <property type="match status" value="1"/>
</dbReference>
<keyword evidence="3 5" id="KW-1133">Transmembrane helix</keyword>
<keyword evidence="5" id="KW-0808">Transferase</keyword>
<gene>
    <name evidence="7" type="ORF">ARMOST_02763</name>
</gene>
<dbReference type="OMA" id="TSTAMCH"/>
<dbReference type="Gene3D" id="1.20.120.1630">
    <property type="match status" value="1"/>
</dbReference>
<reference evidence="8" key="1">
    <citation type="journal article" date="2017" name="Nat. Ecol. Evol.">
        <title>Genome expansion and lineage-specific genetic innovations in the forest pathogenic fungi Armillaria.</title>
        <authorList>
            <person name="Sipos G."/>
            <person name="Prasanna A.N."/>
            <person name="Walter M.C."/>
            <person name="O'Connor E."/>
            <person name="Balint B."/>
            <person name="Krizsan K."/>
            <person name="Kiss B."/>
            <person name="Hess J."/>
            <person name="Varga T."/>
            <person name="Slot J."/>
            <person name="Riley R."/>
            <person name="Boka B."/>
            <person name="Rigling D."/>
            <person name="Barry K."/>
            <person name="Lee J."/>
            <person name="Mihaltcheva S."/>
            <person name="LaButti K."/>
            <person name="Lipzen A."/>
            <person name="Waldron R."/>
            <person name="Moloney N.M."/>
            <person name="Sperisen C."/>
            <person name="Kredics L."/>
            <person name="Vagvoelgyi C."/>
            <person name="Patrignani A."/>
            <person name="Fitzpatrick D."/>
            <person name="Nagy I."/>
            <person name="Doyle S."/>
            <person name="Anderson J.B."/>
            <person name="Grigoriev I.V."/>
            <person name="Gueldener U."/>
            <person name="Muensterkoetter M."/>
            <person name="Nagy L.G."/>
        </authorList>
    </citation>
    <scope>NUCLEOTIDE SEQUENCE [LARGE SCALE GENOMIC DNA]</scope>
    <source>
        <strain evidence="8">C18/9</strain>
    </source>
</reference>
<keyword evidence="4 5" id="KW-0472">Membrane</keyword>
<dbReference type="InterPro" id="IPR052527">
    <property type="entry name" value="Metal_cation-efflux_comp"/>
</dbReference>
<keyword evidence="2 5" id="KW-0812">Transmembrane</keyword>
<feature type="transmembrane region" description="Helical" evidence="5">
    <location>
        <begin position="159"/>
        <end position="181"/>
    </location>
</feature>
<evidence type="ECO:0000256" key="3">
    <source>
        <dbReference type="ARBA" id="ARBA00022989"/>
    </source>
</evidence>
<evidence type="ECO:0000256" key="1">
    <source>
        <dbReference type="ARBA" id="ARBA00004141"/>
    </source>
</evidence>
<keyword evidence="5" id="KW-0256">Endoplasmic reticulum</keyword>
<proteinExistence type="inferred from homology"/>
<evidence type="ECO:0000256" key="4">
    <source>
        <dbReference type="ARBA" id="ARBA00023136"/>
    </source>
</evidence>
<feature type="transmembrane region" description="Helical" evidence="5">
    <location>
        <begin position="187"/>
        <end position="211"/>
    </location>
</feature>
<dbReference type="InterPro" id="IPR007269">
    <property type="entry name" value="ICMT_MeTrfase"/>
</dbReference>
<feature type="chain" id="PRO_5012222126" description="Protein-S-isoprenylcysteine O-methyltransferase" evidence="6">
    <location>
        <begin position="21"/>
        <end position="244"/>
    </location>
</feature>
<feature type="transmembrane region" description="Helical" evidence="5">
    <location>
        <begin position="94"/>
        <end position="121"/>
    </location>
</feature>
<dbReference type="PANTHER" id="PTHR43847:SF1">
    <property type="entry name" value="BLL3993 PROTEIN"/>
    <property type="match status" value="1"/>
</dbReference>
<keyword evidence="8" id="KW-1185">Reference proteome</keyword>
<dbReference type="OrthoDB" id="422086at2759"/>
<evidence type="ECO:0000256" key="5">
    <source>
        <dbReference type="RuleBase" id="RU362022"/>
    </source>
</evidence>
<evidence type="ECO:0000256" key="6">
    <source>
        <dbReference type="SAM" id="SignalP"/>
    </source>
</evidence>
<name>A0A284QSU1_ARMOS</name>
<keyword evidence="5" id="KW-0489">Methyltransferase</keyword>
<comment type="subcellular location">
    <subcellularLocation>
        <location evidence="5">Endoplasmic reticulum membrane</location>
        <topology evidence="5">Multi-pass membrane protein</topology>
    </subcellularLocation>
    <subcellularLocation>
        <location evidence="1">Membrane</location>
        <topology evidence="1">Multi-pass membrane protein</topology>
    </subcellularLocation>
</comment>
<comment type="catalytic activity">
    <reaction evidence="5">
        <text>[protein]-C-terminal S-[(2E,6E)-farnesyl]-L-cysteine + S-adenosyl-L-methionine = [protein]-C-terminal S-[(2E,6E)-farnesyl]-L-cysteine methyl ester + S-adenosyl-L-homocysteine</text>
        <dbReference type="Rhea" id="RHEA:21672"/>
        <dbReference type="Rhea" id="RHEA-COMP:12125"/>
        <dbReference type="Rhea" id="RHEA-COMP:12126"/>
        <dbReference type="ChEBI" id="CHEBI:57856"/>
        <dbReference type="ChEBI" id="CHEBI:59789"/>
        <dbReference type="ChEBI" id="CHEBI:90510"/>
        <dbReference type="ChEBI" id="CHEBI:90511"/>
        <dbReference type="EC" id="2.1.1.100"/>
    </reaction>
</comment>
<protein>
    <recommendedName>
        <fullName evidence="5">Protein-S-isoprenylcysteine O-methyltransferase</fullName>
        <ecNumber evidence="5">2.1.1.100</ecNumber>
    </recommendedName>
</protein>
<organism evidence="7 8">
    <name type="scientific">Armillaria ostoyae</name>
    <name type="common">Armillaria root rot fungus</name>
    <dbReference type="NCBI Taxonomy" id="47428"/>
    <lineage>
        <taxon>Eukaryota</taxon>
        <taxon>Fungi</taxon>
        <taxon>Dikarya</taxon>
        <taxon>Basidiomycota</taxon>
        <taxon>Agaricomycotina</taxon>
        <taxon>Agaricomycetes</taxon>
        <taxon>Agaricomycetidae</taxon>
        <taxon>Agaricales</taxon>
        <taxon>Marasmiineae</taxon>
        <taxon>Physalacriaceae</taxon>
        <taxon>Armillaria</taxon>
    </lineage>
</organism>
<dbReference type="Proteomes" id="UP000219338">
    <property type="component" value="Unassembled WGS sequence"/>
</dbReference>
<dbReference type="EMBL" id="FUEG01000002">
    <property type="protein sequence ID" value="SJK99461.1"/>
    <property type="molecule type" value="Genomic_DNA"/>
</dbReference>
<keyword evidence="5" id="KW-0949">S-adenosyl-L-methionine</keyword>
<keyword evidence="6" id="KW-0732">Signal</keyword>
<comment type="caution">
    <text evidence="5">Lacks conserved residue(s) required for the propagation of feature annotation.</text>
</comment>
<comment type="similarity">
    <text evidence="5">Belongs to the class VI-like SAM-binding methyltransferase superfamily. Isoprenylcysteine carboxyl methyltransferase family.</text>
</comment>
<dbReference type="GO" id="GO:0005789">
    <property type="term" value="C:endoplasmic reticulum membrane"/>
    <property type="evidence" value="ECO:0007669"/>
    <property type="project" value="UniProtKB-SubCell"/>
</dbReference>
<evidence type="ECO:0000313" key="8">
    <source>
        <dbReference type="Proteomes" id="UP000219338"/>
    </source>
</evidence>
<dbReference type="AlphaFoldDB" id="A0A284QSU1"/>
<accession>A0A284QSU1</accession>
<feature type="signal peptide" evidence="6">
    <location>
        <begin position="1"/>
        <end position="20"/>
    </location>
</feature>
<evidence type="ECO:0000256" key="2">
    <source>
        <dbReference type="ARBA" id="ARBA00022692"/>
    </source>
</evidence>
<dbReference type="Pfam" id="PF04140">
    <property type="entry name" value="ICMT"/>
    <property type="match status" value="1"/>
</dbReference>
<dbReference type="GO" id="GO:0032259">
    <property type="term" value="P:methylation"/>
    <property type="evidence" value="ECO:0007669"/>
    <property type="project" value="UniProtKB-KW"/>
</dbReference>
<sequence>MSSFVKIALLFSSMVSIHVGLTPPNRPPPVDVQFIPAEKGSVRTSEVVLRRILSSGGPATYFKALFWTVCTLESILILSLSYPQSPVSQLMVNLFPTSTAMCHTTLFPVICTLITLSGGFLRVHCFRALGKFFTFELSRQENHRLITSGAYSHVRHPSYLGALLTFAGAMPLFAGPGSWVWESGILMSIWGIVGLAVWYGGITLMLGTLMFRLKSEDEFMRREFGKDWEKWADEVPYRLIPLIY</sequence>
<dbReference type="GO" id="GO:0004671">
    <property type="term" value="F:protein C-terminal S-isoprenylcysteine carboxyl O-methyltransferase activity"/>
    <property type="evidence" value="ECO:0007669"/>
    <property type="project" value="UniProtKB-EC"/>
</dbReference>
<dbReference type="STRING" id="47428.A0A284QSU1"/>
<dbReference type="EC" id="2.1.1.100" evidence="5"/>
<evidence type="ECO:0000313" key="7">
    <source>
        <dbReference type="EMBL" id="SJK99461.1"/>
    </source>
</evidence>